<evidence type="ECO:0000313" key="6">
    <source>
        <dbReference type="Proteomes" id="UP001221366"/>
    </source>
</evidence>
<feature type="domain" description="HTH hxlR-type" evidence="4">
    <location>
        <begin position="13"/>
        <end position="111"/>
    </location>
</feature>
<dbReference type="InterPro" id="IPR036390">
    <property type="entry name" value="WH_DNA-bd_sf"/>
</dbReference>
<evidence type="ECO:0000256" key="3">
    <source>
        <dbReference type="ARBA" id="ARBA00023163"/>
    </source>
</evidence>
<comment type="caution">
    <text evidence="5">The sequence shown here is derived from an EMBL/GenBank/DDBJ whole genome shotgun (WGS) entry which is preliminary data.</text>
</comment>
<evidence type="ECO:0000256" key="1">
    <source>
        <dbReference type="ARBA" id="ARBA00023015"/>
    </source>
</evidence>
<dbReference type="InterPro" id="IPR036388">
    <property type="entry name" value="WH-like_DNA-bd_sf"/>
</dbReference>
<evidence type="ECO:0000259" key="4">
    <source>
        <dbReference type="PROSITE" id="PS51118"/>
    </source>
</evidence>
<gene>
    <name evidence="5" type="ORF">PY092_05670</name>
</gene>
<dbReference type="SUPFAM" id="SSF46785">
    <property type="entry name" value="Winged helix' DNA-binding domain"/>
    <property type="match status" value="1"/>
</dbReference>
<dbReference type="PANTHER" id="PTHR33204:SF29">
    <property type="entry name" value="TRANSCRIPTIONAL REGULATOR"/>
    <property type="match status" value="1"/>
</dbReference>
<dbReference type="Proteomes" id="UP001221366">
    <property type="component" value="Unassembled WGS sequence"/>
</dbReference>
<protein>
    <submittedName>
        <fullName evidence="5">Helix-turn-helix domain-containing protein</fullName>
    </submittedName>
</protein>
<keyword evidence="1" id="KW-0805">Transcription regulation</keyword>
<dbReference type="Pfam" id="PF01638">
    <property type="entry name" value="HxlR"/>
    <property type="match status" value="1"/>
</dbReference>
<keyword evidence="2" id="KW-0238">DNA-binding</keyword>
<reference evidence="5 6" key="1">
    <citation type="submission" date="2023-03" db="EMBL/GenBank/DDBJ databases">
        <title>Muricauda XX sp. nov. and Muricauda XXX sp. nov., two novel species isolated from Okinawa Trough.</title>
        <authorList>
            <person name="Cao W."/>
            <person name="Deng X."/>
        </authorList>
    </citation>
    <scope>NUCLEOTIDE SEQUENCE [LARGE SCALE GENOMIC DNA]</scope>
    <source>
        <strain evidence="5 6">334s03</strain>
    </source>
</reference>
<dbReference type="PANTHER" id="PTHR33204">
    <property type="entry name" value="TRANSCRIPTIONAL REGULATOR, MARR FAMILY"/>
    <property type="match status" value="1"/>
</dbReference>
<name>A0ABT5XWR1_9FLAO</name>
<keyword evidence="3" id="KW-0804">Transcription</keyword>
<dbReference type="InterPro" id="IPR002577">
    <property type="entry name" value="HTH_HxlR"/>
</dbReference>
<dbReference type="Gene3D" id="1.10.10.10">
    <property type="entry name" value="Winged helix-like DNA-binding domain superfamily/Winged helix DNA-binding domain"/>
    <property type="match status" value="1"/>
</dbReference>
<proteinExistence type="predicted"/>
<sequence length="126" mass="14809">MPEFFHDRKLYYTPIEFALSHIGGTWKMPILWRLQESVQRFNELKKDIPHITDKMLTSQLRELEAKGMINRKVYAVVPPKVEYSLTDKGMQAIPVIETIMKFGYELIKEEGIEFPSKQHKNDDIPS</sequence>
<evidence type="ECO:0000313" key="5">
    <source>
        <dbReference type="EMBL" id="MDF0715628.1"/>
    </source>
</evidence>
<evidence type="ECO:0000256" key="2">
    <source>
        <dbReference type="ARBA" id="ARBA00023125"/>
    </source>
</evidence>
<dbReference type="PROSITE" id="PS51118">
    <property type="entry name" value="HTH_HXLR"/>
    <property type="match status" value="1"/>
</dbReference>
<organism evidence="5 6">
    <name type="scientific">Flagellimonas yonaguniensis</name>
    <dbReference type="NCBI Taxonomy" id="3031325"/>
    <lineage>
        <taxon>Bacteria</taxon>
        <taxon>Pseudomonadati</taxon>
        <taxon>Bacteroidota</taxon>
        <taxon>Flavobacteriia</taxon>
        <taxon>Flavobacteriales</taxon>
        <taxon>Flavobacteriaceae</taxon>
        <taxon>Flagellimonas</taxon>
    </lineage>
</organism>
<accession>A0ABT5XWR1</accession>
<keyword evidence="6" id="KW-1185">Reference proteome</keyword>
<dbReference type="EMBL" id="JARFVB010000002">
    <property type="protein sequence ID" value="MDF0715628.1"/>
    <property type="molecule type" value="Genomic_DNA"/>
</dbReference>
<dbReference type="RefSeq" id="WP_275614874.1">
    <property type="nucleotide sequence ID" value="NZ_JARFVB010000002.1"/>
</dbReference>